<feature type="domain" description="Quinolinate phosphoribosyl transferase N-terminal" evidence="11">
    <location>
        <begin position="30"/>
        <end position="115"/>
    </location>
</feature>
<dbReference type="PANTHER" id="PTHR32179:SF3">
    <property type="entry name" value="NICOTINATE-NUCLEOTIDE PYROPHOSPHORYLASE [CARBOXYLATING]"/>
    <property type="match status" value="1"/>
</dbReference>
<dbReference type="Pfam" id="PF01729">
    <property type="entry name" value="QRPTase_C"/>
    <property type="match status" value="1"/>
</dbReference>
<evidence type="ECO:0000256" key="9">
    <source>
        <dbReference type="PIRNR" id="PIRNR006250"/>
    </source>
</evidence>
<dbReference type="GO" id="GO:0004514">
    <property type="term" value="F:nicotinate-nucleotide diphosphorylase (carboxylating) activity"/>
    <property type="evidence" value="ECO:0007669"/>
    <property type="project" value="UniProtKB-EC"/>
</dbReference>
<dbReference type="CDD" id="cd01572">
    <property type="entry name" value="QPRTase"/>
    <property type="match status" value="1"/>
</dbReference>
<dbReference type="RefSeq" id="WP_302110873.1">
    <property type="nucleotide sequence ID" value="NZ_JAUKTR010000006.1"/>
</dbReference>
<dbReference type="PIRSF" id="PIRSF006250">
    <property type="entry name" value="NadC_ModD"/>
    <property type="match status" value="1"/>
</dbReference>
<accession>A0ABT8SPD2</accession>
<evidence type="ECO:0000256" key="7">
    <source>
        <dbReference type="ARBA" id="ARBA00022679"/>
    </source>
</evidence>
<evidence type="ECO:0000256" key="2">
    <source>
        <dbReference type="ARBA" id="ARBA00004893"/>
    </source>
</evidence>
<dbReference type="InterPro" id="IPR002638">
    <property type="entry name" value="Quinolinate_PRibosylTrfase_C"/>
</dbReference>
<evidence type="ECO:0000256" key="1">
    <source>
        <dbReference type="ARBA" id="ARBA00003237"/>
    </source>
</evidence>
<dbReference type="InterPro" id="IPR036068">
    <property type="entry name" value="Nicotinate_pribotase-like_C"/>
</dbReference>
<comment type="caution">
    <text evidence="12">The sequence shown here is derived from an EMBL/GenBank/DDBJ whole genome shotgun (WGS) entry which is preliminary data.</text>
</comment>
<sequence>MIPRPAPLPDFLIEPVVRLALAEDLASAGDVTTAACLLRDRHQSVRLTARTEGVLAGLDCVRIAFRALDAEVRFEPHRSDGDTLEPGAAVATVSGSARAILAAERTALNLVCHLSGVATLTRAYVDAVADLPVRIADTRKTLPGLRGLQKYAVACGGGLNHRHSLADAILIKDNHIAACGGAAAALQTALERRGHLTSVEIEVDDLDQLGEVIGLGPDVVLLDNFTIPDLKKAVDLVAGRARIEASGGVNLQTVRAVAETGVDVISVGALTHSAPVLDLGLDAA</sequence>
<evidence type="ECO:0000256" key="5">
    <source>
        <dbReference type="ARBA" id="ARBA00022642"/>
    </source>
</evidence>
<comment type="similarity">
    <text evidence="3 9">Belongs to the NadC/ModD family.</text>
</comment>
<organism evidence="12 13">
    <name type="scientific">Peiella sedimenti</name>
    <dbReference type="NCBI Taxonomy" id="3061083"/>
    <lineage>
        <taxon>Bacteria</taxon>
        <taxon>Pseudomonadati</taxon>
        <taxon>Pseudomonadota</taxon>
        <taxon>Alphaproteobacteria</taxon>
        <taxon>Caulobacterales</taxon>
        <taxon>Caulobacteraceae</taxon>
        <taxon>Peiella</taxon>
    </lineage>
</organism>
<evidence type="ECO:0000256" key="6">
    <source>
        <dbReference type="ARBA" id="ARBA00022676"/>
    </source>
</evidence>
<evidence type="ECO:0000256" key="3">
    <source>
        <dbReference type="ARBA" id="ARBA00009400"/>
    </source>
</evidence>
<evidence type="ECO:0000259" key="11">
    <source>
        <dbReference type="Pfam" id="PF02749"/>
    </source>
</evidence>
<comment type="pathway">
    <text evidence="2">Cofactor biosynthesis; NAD(+) biosynthesis; nicotinate D-ribonucleotide from quinolinate: step 1/1.</text>
</comment>
<dbReference type="InterPro" id="IPR022412">
    <property type="entry name" value="Quinolinate_PRibosylTrfase_N"/>
</dbReference>
<dbReference type="SUPFAM" id="SSF54675">
    <property type="entry name" value="Nicotinate/Quinolinate PRTase N-terminal domain-like"/>
    <property type="match status" value="1"/>
</dbReference>
<keyword evidence="6 9" id="KW-0328">Glycosyltransferase</keyword>
<dbReference type="EC" id="2.4.2.19" evidence="4"/>
<dbReference type="Gene3D" id="3.20.20.70">
    <property type="entry name" value="Aldolase class I"/>
    <property type="match status" value="1"/>
</dbReference>
<dbReference type="Gene3D" id="3.90.1170.20">
    <property type="entry name" value="Quinolinate phosphoribosyl transferase, N-terminal domain"/>
    <property type="match status" value="1"/>
</dbReference>
<keyword evidence="7 9" id="KW-0808">Transferase</keyword>
<feature type="domain" description="Quinolinate phosphoribosyl transferase C-terminal" evidence="10">
    <location>
        <begin position="117"/>
        <end position="282"/>
    </location>
</feature>
<dbReference type="SUPFAM" id="SSF51690">
    <property type="entry name" value="Nicotinate/Quinolinate PRTase C-terminal domain-like"/>
    <property type="match status" value="1"/>
</dbReference>
<reference evidence="12" key="1">
    <citation type="submission" date="2023-07" db="EMBL/GenBank/DDBJ databases">
        <title>Brevundimonas soil sp. nov., isolated from the soil of chemical plant.</title>
        <authorList>
            <person name="Wu N."/>
        </authorList>
    </citation>
    <scope>NUCLEOTIDE SEQUENCE</scope>
    <source>
        <strain evidence="12">XZ-24</strain>
    </source>
</reference>
<dbReference type="InterPro" id="IPR004393">
    <property type="entry name" value="NadC"/>
</dbReference>
<dbReference type="InterPro" id="IPR027277">
    <property type="entry name" value="NadC/ModD"/>
</dbReference>
<dbReference type="InterPro" id="IPR013785">
    <property type="entry name" value="Aldolase_TIM"/>
</dbReference>
<dbReference type="Pfam" id="PF02749">
    <property type="entry name" value="QRPTase_N"/>
    <property type="match status" value="1"/>
</dbReference>
<dbReference type="PANTHER" id="PTHR32179">
    <property type="entry name" value="NICOTINATE-NUCLEOTIDE PYROPHOSPHORYLASE [CARBOXYLATING]"/>
    <property type="match status" value="1"/>
</dbReference>
<evidence type="ECO:0000313" key="12">
    <source>
        <dbReference type="EMBL" id="MDO1560442.1"/>
    </source>
</evidence>
<dbReference type="InterPro" id="IPR037128">
    <property type="entry name" value="Quinolinate_PRibosylTase_N_sf"/>
</dbReference>
<keyword evidence="13" id="KW-1185">Reference proteome</keyword>
<evidence type="ECO:0000259" key="10">
    <source>
        <dbReference type="Pfam" id="PF01729"/>
    </source>
</evidence>
<evidence type="ECO:0000256" key="8">
    <source>
        <dbReference type="ARBA" id="ARBA00033102"/>
    </source>
</evidence>
<gene>
    <name evidence="12" type="primary">nadC</name>
    <name evidence="12" type="ORF">Q0812_13490</name>
</gene>
<dbReference type="Proteomes" id="UP001169063">
    <property type="component" value="Unassembled WGS sequence"/>
</dbReference>
<dbReference type="NCBIfam" id="TIGR00078">
    <property type="entry name" value="nadC"/>
    <property type="match status" value="1"/>
</dbReference>
<name>A0ABT8SPD2_9CAUL</name>
<evidence type="ECO:0000313" key="13">
    <source>
        <dbReference type="Proteomes" id="UP001169063"/>
    </source>
</evidence>
<comment type="function">
    <text evidence="1">Involved in the catabolism of quinolinic acid (QA).</text>
</comment>
<keyword evidence="5" id="KW-0662">Pyridine nucleotide biosynthesis</keyword>
<protein>
    <recommendedName>
        <fullName evidence="4">nicotinate-nucleotide diphosphorylase (carboxylating)</fullName>
        <ecNumber evidence="4">2.4.2.19</ecNumber>
    </recommendedName>
    <alternativeName>
        <fullName evidence="8">Quinolinate phosphoribosyltransferase [decarboxylating]</fullName>
    </alternativeName>
</protein>
<proteinExistence type="inferred from homology"/>
<evidence type="ECO:0000256" key="4">
    <source>
        <dbReference type="ARBA" id="ARBA00011944"/>
    </source>
</evidence>
<dbReference type="EMBL" id="JAUKTR010000006">
    <property type="protein sequence ID" value="MDO1560442.1"/>
    <property type="molecule type" value="Genomic_DNA"/>
</dbReference>